<feature type="compositionally biased region" description="Basic and acidic residues" evidence="1">
    <location>
        <begin position="91"/>
        <end position="104"/>
    </location>
</feature>
<keyword evidence="3" id="KW-1185">Reference proteome</keyword>
<feature type="compositionally biased region" description="Gly residues" evidence="1">
    <location>
        <begin position="157"/>
        <end position="169"/>
    </location>
</feature>
<evidence type="ECO:0000256" key="1">
    <source>
        <dbReference type="SAM" id="MobiDB-lite"/>
    </source>
</evidence>
<organism evidence="2 3">
    <name type="scientific">Olpidium bornovanus</name>
    <dbReference type="NCBI Taxonomy" id="278681"/>
    <lineage>
        <taxon>Eukaryota</taxon>
        <taxon>Fungi</taxon>
        <taxon>Fungi incertae sedis</taxon>
        <taxon>Olpidiomycota</taxon>
        <taxon>Olpidiomycotina</taxon>
        <taxon>Olpidiomycetes</taxon>
        <taxon>Olpidiales</taxon>
        <taxon>Olpidiaceae</taxon>
        <taxon>Olpidium</taxon>
    </lineage>
</organism>
<dbReference type="EMBL" id="JAEFCI010011730">
    <property type="protein sequence ID" value="KAG5456452.1"/>
    <property type="molecule type" value="Genomic_DNA"/>
</dbReference>
<feature type="region of interest" description="Disordered" evidence="1">
    <location>
        <begin position="90"/>
        <end position="115"/>
    </location>
</feature>
<dbReference type="OrthoDB" id="5368485at2759"/>
<proteinExistence type="predicted"/>
<reference evidence="2 3" key="1">
    <citation type="journal article" name="Sci. Rep.">
        <title>Genome-scale phylogenetic analyses confirm Olpidium as the closest living zoosporic fungus to the non-flagellated, terrestrial fungi.</title>
        <authorList>
            <person name="Chang Y."/>
            <person name="Rochon D."/>
            <person name="Sekimoto S."/>
            <person name="Wang Y."/>
            <person name="Chovatia M."/>
            <person name="Sandor L."/>
            <person name="Salamov A."/>
            <person name="Grigoriev I.V."/>
            <person name="Stajich J.E."/>
            <person name="Spatafora J.W."/>
        </authorList>
    </citation>
    <scope>NUCLEOTIDE SEQUENCE [LARGE SCALE GENOMIC DNA]</scope>
    <source>
        <strain evidence="2">S191</strain>
    </source>
</reference>
<protein>
    <recommendedName>
        <fullName evidence="4">DUF676 domain-containing protein</fullName>
    </recommendedName>
</protein>
<comment type="caution">
    <text evidence="2">The sequence shown here is derived from an EMBL/GenBank/DDBJ whole genome shotgun (WGS) entry which is preliminary data.</text>
</comment>
<dbReference type="Proteomes" id="UP000673691">
    <property type="component" value="Unassembled WGS sequence"/>
</dbReference>
<name>A0A8H7ZP23_9FUNG</name>
<evidence type="ECO:0000313" key="2">
    <source>
        <dbReference type="EMBL" id="KAG5456452.1"/>
    </source>
</evidence>
<dbReference type="AlphaFoldDB" id="A0A8H7ZP23"/>
<sequence>MQHLLTDFVRNYLQTKTVTQCVWASPKERMGIGSARRYRITIRSQLPSDPLTLSSCELSIFNRTPWGKIVLPRYTLAASCVRAPRLRRKRSEPFQDGDRAGSDGKRRRRRRRNAAVECDAVAHPGILPGTSWTIVLFPPSGDRTGPLADGACQTAGGEDGGGASSGAAGGAEERRASDGNLGRAAEASGAGPERRPSWGSLDLSTSGSSAPTSEGEPEPPARRAAKWDVDIYSEYVFDPSNHVDMEVVISASYTVRGDADPKAVEETVRSMASVEVIPFSSRTSRLARAAAQRGGGRGAAVPEEGRAVAPGRAGTDRAGDVGGGGDREAAGDLGHVVVISHGLYGSFLDVLYIKDEIERRYPDRQDLHILAIDVNHGVTIDGVSVPCVG</sequence>
<gene>
    <name evidence="2" type="ORF">BJ554DRAFT_3808</name>
</gene>
<evidence type="ECO:0008006" key="4">
    <source>
        <dbReference type="Google" id="ProtNLM"/>
    </source>
</evidence>
<feature type="compositionally biased region" description="Basic and acidic residues" evidence="1">
    <location>
        <begin position="314"/>
        <end position="325"/>
    </location>
</feature>
<feature type="region of interest" description="Disordered" evidence="1">
    <location>
        <begin position="145"/>
        <end position="222"/>
    </location>
</feature>
<feature type="region of interest" description="Disordered" evidence="1">
    <location>
        <begin position="292"/>
        <end position="325"/>
    </location>
</feature>
<feature type="compositionally biased region" description="Polar residues" evidence="1">
    <location>
        <begin position="202"/>
        <end position="212"/>
    </location>
</feature>
<accession>A0A8H7ZP23</accession>
<evidence type="ECO:0000313" key="3">
    <source>
        <dbReference type="Proteomes" id="UP000673691"/>
    </source>
</evidence>